<dbReference type="SMART" id="SM00382">
    <property type="entry name" value="AAA"/>
    <property type="match status" value="1"/>
</dbReference>
<dbReference type="InterPro" id="IPR003593">
    <property type="entry name" value="AAA+_ATPase"/>
</dbReference>
<reference evidence="10" key="1">
    <citation type="submission" date="2023-07" db="EMBL/GenBank/DDBJ databases">
        <title>Genome sequencing of Purple Non-Sulfur Bacteria from various extreme environments.</title>
        <authorList>
            <person name="Mayer M."/>
        </authorList>
    </citation>
    <scope>NUCLEOTIDE SEQUENCE [LARGE SCALE GENOMIC DNA]</scope>
    <source>
        <strain evidence="10">DSM 17935</strain>
    </source>
</reference>
<evidence type="ECO:0000313" key="10">
    <source>
        <dbReference type="Proteomes" id="UP001209755"/>
    </source>
</evidence>
<dbReference type="InterPro" id="IPR050388">
    <property type="entry name" value="ABC_Ni/Peptide_Import"/>
</dbReference>
<accession>A0ABT3HEE5</accession>
<evidence type="ECO:0000256" key="1">
    <source>
        <dbReference type="ARBA" id="ARBA00004417"/>
    </source>
</evidence>
<keyword evidence="6 9" id="KW-0067">ATP-binding</keyword>
<dbReference type="InterPro" id="IPR017871">
    <property type="entry name" value="ABC_transporter-like_CS"/>
</dbReference>
<dbReference type="PROSITE" id="PS00211">
    <property type="entry name" value="ABC_TRANSPORTER_1"/>
    <property type="match status" value="1"/>
</dbReference>
<dbReference type="PANTHER" id="PTHR43297:SF2">
    <property type="entry name" value="DIPEPTIDE TRANSPORT ATP-BINDING PROTEIN DPPD"/>
    <property type="match status" value="1"/>
</dbReference>
<dbReference type="PROSITE" id="PS50893">
    <property type="entry name" value="ABC_TRANSPORTER_2"/>
    <property type="match status" value="1"/>
</dbReference>
<dbReference type="InterPro" id="IPR003439">
    <property type="entry name" value="ABC_transporter-like_ATP-bd"/>
</dbReference>
<dbReference type="Pfam" id="PF00005">
    <property type="entry name" value="ABC_tran"/>
    <property type="match status" value="1"/>
</dbReference>
<dbReference type="GO" id="GO:0005524">
    <property type="term" value="F:ATP binding"/>
    <property type="evidence" value="ECO:0007669"/>
    <property type="project" value="UniProtKB-KW"/>
</dbReference>
<dbReference type="InterPro" id="IPR013563">
    <property type="entry name" value="Oligopep_ABC_C"/>
</dbReference>
<keyword evidence="5" id="KW-0547">Nucleotide-binding</keyword>
<dbReference type="SUPFAM" id="SSF52540">
    <property type="entry name" value="P-loop containing nucleoside triphosphate hydrolases"/>
    <property type="match status" value="1"/>
</dbReference>
<evidence type="ECO:0000259" key="8">
    <source>
        <dbReference type="PROSITE" id="PS50893"/>
    </source>
</evidence>
<evidence type="ECO:0000256" key="5">
    <source>
        <dbReference type="ARBA" id="ARBA00022741"/>
    </source>
</evidence>
<dbReference type="InterPro" id="IPR027417">
    <property type="entry name" value="P-loop_NTPase"/>
</dbReference>
<comment type="subcellular location">
    <subcellularLocation>
        <location evidence="1">Cell inner membrane</location>
        <topology evidence="1">Peripheral membrane protein</topology>
    </subcellularLocation>
</comment>
<keyword evidence="3" id="KW-0813">Transport</keyword>
<protein>
    <submittedName>
        <fullName evidence="9">Peptide/nickel transport system ATP-binding protein</fullName>
    </submittedName>
</protein>
<keyword evidence="10" id="KW-1185">Reference proteome</keyword>
<dbReference type="EMBL" id="JAOQNS010000009">
    <property type="protein sequence ID" value="MCW2308777.1"/>
    <property type="molecule type" value="Genomic_DNA"/>
</dbReference>
<proteinExistence type="inferred from homology"/>
<comment type="similarity">
    <text evidence="2">Belongs to the ABC transporter superfamily.</text>
</comment>
<dbReference type="PANTHER" id="PTHR43297">
    <property type="entry name" value="OLIGOPEPTIDE TRANSPORT ATP-BINDING PROTEIN APPD"/>
    <property type="match status" value="1"/>
</dbReference>
<keyword evidence="7" id="KW-0472">Membrane</keyword>
<dbReference type="NCBIfam" id="TIGR01727">
    <property type="entry name" value="oligo_HPY"/>
    <property type="match status" value="1"/>
</dbReference>
<name>A0ABT3HEE5_9HYPH</name>
<dbReference type="RefSeq" id="WP_264602384.1">
    <property type="nucleotide sequence ID" value="NZ_JAOQNS010000009.1"/>
</dbReference>
<keyword evidence="4" id="KW-1003">Cell membrane</keyword>
<evidence type="ECO:0000256" key="4">
    <source>
        <dbReference type="ARBA" id="ARBA00022475"/>
    </source>
</evidence>
<dbReference type="CDD" id="cd03257">
    <property type="entry name" value="ABC_NikE_OppD_transporters"/>
    <property type="match status" value="1"/>
</dbReference>
<gene>
    <name evidence="9" type="ORF">M2319_003126</name>
</gene>
<sequence>MASLLDVRDLTVTFPGKTGPAHVLDGVSFAVAPGEAVGIVGESGCGKSMTALAIMGLLPPGASVRGQLWLGSDDLLVLPEPALCDLRGRRIAMIFQEPMTALNPVRTIGDQIAEGLALHLGLGRRGRADRVRELLDRVGLPSPRFSPSFYPHELSGGQRQRVMIAMALACEPDLLIADEPTTALDVTTEARILDLILEVTAASGMALLMITHDLGIVAETAERVLVMYAGRVVEEGTAERLFAGMAHPYTAGLFAASPHAVAIDPGVRRPRLAAIPGTVPEPEERPTGCPFAERCSRRTPMCIEPPPLAALGEGHCVACFHPLAVGEGVS</sequence>
<dbReference type="Proteomes" id="UP001209755">
    <property type="component" value="Unassembled WGS sequence"/>
</dbReference>
<evidence type="ECO:0000313" key="9">
    <source>
        <dbReference type="EMBL" id="MCW2308777.1"/>
    </source>
</evidence>
<organism evidence="9 10">
    <name type="scientific">Rhodobium gokarnense</name>
    <dbReference type="NCBI Taxonomy" id="364296"/>
    <lineage>
        <taxon>Bacteria</taxon>
        <taxon>Pseudomonadati</taxon>
        <taxon>Pseudomonadota</taxon>
        <taxon>Alphaproteobacteria</taxon>
        <taxon>Hyphomicrobiales</taxon>
        <taxon>Rhodobiaceae</taxon>
        <taxon>Rhodobium</taxon>
    </lineage>
</organism>
<dbReference type="Pfam" id="PF08352">
    <property type="entry name" value="oligo_HPY"/>
    <property type="match status" value="1"/>
</dbReference>
<evidence type="ECO:0000256" key="3">
    <source>
        <dbReference type="ARBA" id="ARBA00022448"/>
    </source>
</evidence>
<evidence type="ECO:0000256" key="2">
    <source>
        <dbReference type="ARBA" id="ARBA00005417"/>
    </source>
</evidence>
<feature type="domain" description="ABC transporter" evidence="8">
    <location>
        <begin position="5"/>
        <end position="254"/>
    </location>
</feature>
<evidence type="ECO:0000256" key="6">
    <source>
        <dbReference type="ARBA" id="ARBA00022840"/>
    </source>
</evidence>
<evidence type="ECO:0000256" key="7">
    <source>
        <dbReference type="ARBA" id="ARBA00023136"/>
    </source>
</evidence>
<dbReference type="Gene3D" id="3.40.50.300">
    <property type="entry name" value="P-loop containing nucleotide triphosphate hydrolases"/>
    <property type="match status" value="1"/>
</dbReference>
<comment type="caution">
    <text evidence="9">The sequence shown here is derived from an EMBL/GenBank/DDBJ whole genome shotgun (WGS) entry which is preliminary data.</text>
</comment>